<feature type="transmembrane region" description="Helical" evidence="1">
    <location>
        <begin position="44"/>
        <end position="61"/>
    </location>
</feature>
<keyword evidence="1" id="KW-0812">Transmembrane</keyword>
<reference evidence="2 3" key="1">
    <citation type="submission" date="2019-11" db="EMBL/GenBank/DDBJ databases">
        <title>Type strains purchased from KCTC, JCM and DSMZ.</title>
        <authorList>
            <person name="Lu H."/>
        </authorList>
    </citation>
    <scope>NUCLEOTIDE SEQUENCE [LARGE SCALE GENOMIC DNA]</scope>
    <source>
        <strain evidence="2 3">KCTC 42409</strain>
    </source>
</reference>
<dbReference type="EMBL" id="WNLA01000002">
    <property type="protein sequence ID" value="MTW01400.1"/>
    <property type="molecule type" value="Genomic_DNA"/>
</dbReference>
<keyword evidence="3" id="KW-1185">Reference proteome</keyword>
<feature type="transmembrane region" description="Helical" evidence="1">
    <location>
        <begin position="67"/>
        <end position="90"/>
    </location>
</feature>
<gene>
    <name evidence="2" type="ORF">GM668_04785</name>
</gene>
<evidence type="ECO:0000313" key="2">
    <source>
        <dbReference type="EMBL" id="MTW01400.1"/>
    </source>
</evidence>
<dbReference type="Proteomes" id="UP000484015">
    <property type="component" value="Unassembled WGS sequence"/>
</dbReference>
<comment type="caution">
    <text evidence="2">The sequence shown here is derived from an EMBL/GenBank/DDBJ whole genome shotgun (WGS) entry which is preliminary data.</text>
</comment>
<name>A0A6L6PV83_9BURK</name>
<dbReference type="AlphaFoldDB" id="A0A6L6PV83"/>
<protein>
    <submittedName>
        <fullName evidence="2">Uncharacterized protein</fullName>
    </submittedName>
</protein>
<evidence type="ECO:0000313" key="3">
    <source>
        <dbReference type="Proteomes" id="UP000484015"/>
    </source>
</evidence>
<organism evidence="2 3">
    <name type="scientific">Pseudoduganella ginsengisoli</name>
    <dbReference type="NCBI Taxonomy" id="1462440"/>
    <lineage>
        <taxon>Bacteria</taxon>
        <taxon>Pseudomonadati</taxon>
        <taxon>Pseudomonadota</taxon>
        <taxon>Betaproteobacteria</taxon>
        <taxon>Burkholderiales</taxon>
        <taxon>Oxalobacteraceae</taxon>
        <taxon>Telluria group</taxon>
        <taxon>Pseudoduganella</taxon>
    </lineage>
</organism>
<sequence length="98" mass="10584">MRIVIMAIAVLVFLAALWGPALYLAHRYLEQGYDALYGLLRKLLPAQLVMAVVAIMAADAMDRWDLAAIIAAVTLAASAGGAAAVSLRCLMLRLMLRR</sequence>
<dbReference type="OrthoDB" id="8779110at2"/>
<keyword evidence="1" id="KW-0472">Membrane</keyword>
<dbReference type="RefSeq" id="WP_155437816.1">
    <property type="nucleotide sequence ID" value="NZ_WNLA01000002.1"/>
</dbReference>
<keyword evidence="1" id="KW-1133">Transmembrane helix</keyword>
<proteinExistence type="predicted"/>
<evidence type="ECO:0000256" key="1">
    <source>
        <dbReference type="SAM" id="Phobius"/>
    </source>
</evidence>
<feature type="transmembrane region" description="Helical" evidence="1">
    <location>
        <begin position="6"/>
        <end position="24"/>
    </location>
</feature>
<accession>A0A6L6PV83</accession>